<dbReference type="InterPro" id="IPR036610">
    <property type="entry name" value="PEBP-like_sf"/>
</dbReference>
<reference evidence="2 3" key="1">
    <citation type="submission" date="2019-02" db="EMBL/GenBank/DDBJ databases">
        <title>Genomic Encyclopedia of Archaeal and Bacterial Type Strains, Phase II (KMG-II): from individual species to whole genera.</title>
        <authorList>
            <person name="Goeker M."/>
        </authorList>
    </citation>
    <scope>NUCLEOTIDE SEQUENCE [LARGE SCALE GENOMIC DNA]</scope>
    <source>
        <strain evidence="2 3">DSM 18101</strain>
    </source>
</reference>
<keyword evidence="1" id="KW-0732">Signal</keyword>
<dbReference type="RefSeq" id="WP_130419823.1">
    <property type="nucleotide sequence ID" value="NZ_SHKW01000001.1"/>
</dbReference>
<name>A0A4Q7YVS9_9BACT</name>
<dbReference type="Gene3D" id="3.90.280.10">
    <property type="entry name" value="PEBP-like"/>
    <property type="match status" value="1"/>
</dbReference>
<evidence type="ECO:0000313" key="3">
    <source>
        <dbReference type="Proteomes" id="UP000292958"/>
    </source>
</evidence>
<dbReference type="CDD" id="cd00865">
    <property type="entry name" value="PEBP_bact_arch"/>
    <property type="match status" value="1"/>
</dbReference>
<gene>
    <name evidence="2" type="ORF">BDD14_3544</name>
</gene>
<feature type="chain" id="PRO_5020940657" evidence="1">
    <location>
        <begin position="25"/>
        <end position="192"/>
    </location>
</feature>
<feature type="signal peptide" evidence="1">
    <location>
        <begin position="1"/>
        <end position="24"/>
    </location>
</feature>
<evidence type="ECO:0000313" key="2">
    <source>
        <dbReference type="EMBL" id="RZU42002.1"/>
    </source>
</evidence>
<organism evidence="2 3">
    <name type="scientific">Edaphobacter modestus</name>
    <dbReference type="NCBI Taxonomy" id="388466"/>
    <lineage>
        <taxon>Bacteria</taxon>
        <taxon>Pseudomonadati</taxon>
        <taxon>Acidobacteriota</taxon>
        <taxon>Terriglobia</taxon>
        <taxon>Terriglobales</taxon>
        <taxon>Acidobacteriaceae</taxon>
        <taxon>Edaphobacter</taxon>
    </lineage>
</organism>
<dbReference type="SUPFAM" id="SSF49777">
    <property type="entry name" value="PEBP-like"/>
    <property type="match status" value="1"/>
</dbReference>
<dbReference type="PANTHER" id="PTHR30289:SF1">
    <property type="entry name" value="PEBP (PHOSPHATIDYLETHANOLAMINE-BINDING PROTEIN) FAMILY PROTEIN"/>
    <property type="match status" value="1"/>
</dbReference>
<accession>A0A4Q7YVS9</accession>
<dbReference type="AlphaFoldDB" id="A0A4Q7YVS9"/>
<dbReference type="InterPro" id="IPR005247">
    <property type="entry name" value="YbhB_YbcL/LppC-like"/>
</dbReference>
<dbReference type="PANTHER" id="PTHR30289">
    <property type="entry name" value="UNCHARACTERIZED PROTEIN YBCL-RELATED"/>
    <property type="match status" value="1"/>
</dbReference>
<dbReference type="NCBIfam" id="TIGR00481">
    <property type="entry name" value="YbhB/YbcL family Raf kinase inhibitor-like protein"/>
    <property type="match status" value="1"/>
</dbReference>
<dbReference type="Proteomes" id="UP000292958">
    <property type="component" value="Unassembled WGS sequence"/>
</dbReference>
<protein>
    <submittedName>
        <fullName evidence="2">PBP family phospholipid-binding protein</fullName>
    </submittedName>
</protein>
<proteinExistence type="predicted"/>
<dbReference type="EMBL" id="SHKW01000001">
    <property type="protein sequence ID" value="RZU42002.1"/>
    <property type="molecule type" value="Genomic_DNA"/>
</dbReference>
<evidence type="ECO:0000256" key="1">
    <source>
        <dbReference type="SAM" id="SignalP"/>
    </source>
</evidence>
<dbReference type="OrthoDB" id="9797506at2"/>
<sequence>MKHFLLSAILFSISGVGLSGQAPATPPPAKPGLTLTTSAFEDGGIIPIKYTQAAAPATPVSPELAWAHVPEGTVSFALVLDDPDTSLNRTTEEVLHWLVFNIPGTAKSLPENVGDQAQLPDGSIQALNRQKKVGYLGMGAPAAGPYHHYTFQLYALDTKLSLGPDATRADVMKAMDGHILGKGVVVGRFHRP</sequence>
<keyword evidence="3" id="KW-1185">Reference proteome</keyword>
<dbReference type="Pfam" id="PF01161">
    <property type="entry name" value="PBP"/>
    <property type="match status" value="1"/>
</dbReference>
<comment type="caution">
    <text evidence="2">The sequence shown here is derived from an EMBL/GenBank/DDBJ whole genome shotgun (WGS) entry which is preliminary data.</text>
</comment>
<dbReference type="InterPro" id="IPR008914">
    <property type="entry name" value="PEBP"/>
</dbReference>